<evidence type="ECO:0000313" key="7">
    <source>
        <dbReference type="EMBL" id="KAI8034184.1"/>
    </source>
</evidence>
<feature type="signal peptide" evidence="5">
    <location>
        <begin position="1"/>
        <end position="22"/>
    </location>
</feature>
<dbReference type="AlphaFoldDB" id="A0A9P9YCU6"/>
<evidence type="ECO:0000259" key="6">
    <source>
        <dbReference type="SMART" id="SM00093"/>
    </source>
</evidence>
<dbReference type="InterPro" id="IPR036186">
    <property type="entry name" value="Serpin_sf"/>
</dbReference>
<dbReference type="PROSITE" id="PS00284">
    <property type="entry name" value="SERPIN"/>
    <property type="match status" value="1"/>
</dbReference>
<dbReference type="SMART" id="SM00093">
    <property type="entry name" value="SERPIN"/>
    <property type="match status" value="1"/>
</dbReference>
<evidence type="ECO:0000313" key="8">
    <source>
        <dbReference type="Proteomes" id="UP001059596"/>
    </source>
</evidence>
<feature type="domain" description="Serpin" evidence="6">
    <location>
        <begin position="40"/>
        <end position="351"/>
    </location>
</feature>
<evidence type="ECO:0000256" key="4">
    <source>
        <dbReference type="RuleBase" id="RU000411"/>
    </source>
</evidence>
<dbReference type="SUPFAM" id="SSF56574">
    <property type="entry name" value="Serpins"/>
    <property type="match status" value="1"/>
</dbReference>
<organism evidence="7 8">
    <name type="scientific">Drosophila gunungcola</name>
    <name type="common">fruit fly</name>
    <dbReference type="NCBI Taxonomy" id="103775"/>
    <lineage>
        <taxon>Eukaryota</taxon>
        <taxon>Metazoa</taxon>
        <taxon>Ecdysozoa</taxon>
        <taxon>Arthropoda</taxon>
        <taxon>Hexapoda</taxon>
        <taxon>Insecta</taxon>
        <taxon>Pterygota</taxon>
        <taxon>Neoptera</taxon>
        <taxon>Endopterygota</taxon>
        <taxon>Diptera</taxon>
        <taxon>Brachycera</taxon>
        <taxon>Muscomorpha</taxon>
        <taxon>Ephydroidea</taxon>
        <taxon>Drosophilidae</taxon>
        <taxon>Drosophila</taxon>
        <taxon>Sophophora</taxon>
    </lineage>
</organism>
<reference evidence="7" key="1">
    <citation type="journal article" date="2023" name="Genome Biol. Evol.">
        <title>Long-read-based Genome Assembly of Drosophila gunungcola Reveals Fewer Chemosensory Genes in Flower-breeding Species.</title>
        <authorList>
            <person name="Negi A."/>
            <person name="Liao B.Y."/>
            <person name="Yeh S.D."/>
        </authorList>
    </citation>
    <scope>NUCLEOTIDE SEQUENCE</scope>
    <source>
        <strain evidence="7">Sukarami</strain>
    </source>
</reference>
<dbReference type="PANTHER" id="PTHR11461">
    <property type="entry name" value="SERINE PROTEASE INHIBITOR, SERPIN"/>
    <property type="match status" value="1"/>
</dbReference>
<dbReference type="GO" id="GO:0005615">
    <property type="term" value="C:extracellular space"/>
    <property type="evidence" value="ECO:0007669"/>
    <property type="project" value="InterPro"/>
</dbReference>
<evidence type="ECO:0000256" key="5">
    <source>
        <dbReference type="SAM" id="SignalP"/>
    </source>
</evidence>
<sequence length="351" mass="39409">MASKVAILLLALGHLEVAQSLAKPEPGECLAPTYMTRFSAKLFQVMMKLEDQDGNVSLSPFAVHAMLALIYRASEGETLSEVQRVGEFNQHPVFVALDFERLIKFKEHLQSAKLNSYSRVFYNQKLGKVNSRYDEFSKFYFDIDTKPVHMDGGEDTARWLPFWIQSSGISSHMQAILTNNMIFEVYGLADLPELDATALELPFNDSATSMLILLPNQLGGLASLEQQLAQPEFDLNRIANRLHRQSVTVSLPKFSADSDIDMTDALKMLGLRQMFTDSSKVTKLLDRPVRVDKILQSSSIFVTEQGTLYLHFLANKRSLPANSKEFVANRPFVFAIRTPNSVLVMGHINSP</sequence>
<dbReference type="PANTHER" id="PTHR11461:SF211">
    <property type="entry name" value="GH10112P-RELATED"/>
    <property type="match status" value="1"/>
</dbReference>
<proteinExistence type="inferred from homology"/>
<gene>
    <name evidence="7" type="ORF">M5D96_013035</name>
</gene>
<evidence type="ECO:0000256" key="3">
    <source>
        <dbReference type="ARBA" id="ARBA00022900"/>
    </source>
</evidence>
<protein>
    <recommendedName>
        <fullName evidence="6">Serpin domain-containing protein</fullName>
    </recommendedName>
</protein>
<keyword evidence="8" id="KW-1185">Reference proteome</keyword>
<comment type="similarity">
    <text evidence="1 4">Belongs to the serpin family.</text>
</comment>
<dbReference type="EMBL" id="JAMKOV010000079">
    <property type="protein sequence ID" value="KAI8034184.1"/>
    <property type="molecule type" value="Genomic_DNA"/>
</dbReference>
<keyword evidence="5" id="KW-0732">Signal</keyword>
<dbReference type="InterPro" id="IPR042178">
    <property type="entry name" value="Serpin_sf_1"/>
</dbReference>
<dbReference type="InterPro" id="IPR023795">
    <property type="entry name" value="Serpin_CS"/>
</dbReference>
<dbReference type="Proteomes" id="UP001059596">
    <property type="component" value="Unassembled WGS sequence"/>
</dbReference>
<evidence type="ECO:0000256" key="1">
    <source>
        <dbReference type="ARBA" id="ARBA00009500"/>
    </source>
</evidence>
<dbReference type="GO" id="GO:0004867">
    <property type="term" value="F:serine-type endopeptidase inhibitor activity"/>
    <property type="evidence" value="ECO:0007669"/>
    <property type="project" value="UniProtKB-KW"/>
</dbReference>
<dbReference type="InterPro" id="IPR042185">
    <property type="entry name" value="Serpin_sf_2"/>
</dbReference>
<name>A0A9P9YCU6_9MUSC</name>
<accession>A0A9P9YCU6</accession>
<dbReference type="InterPro" id="IPR000215">
    <property type="entry name" value="Serpin_fam"/>
</dbReference>
<feature type="chain" id="PRO_5040338614" description="Serpin domain-containing protein" evidence="5">
    <location>
        <begin position="23"/>
        <end position="351"/>
    </location>
</feature>
<dbReference type="Gene3D" id="3.30.497.10">
    <property type="entry name" value="Antithrombin, subunit I, domain 2"/>
    <property type="match status" value="1"/>
</dbReference>
<dbReference type="Gene3D" id="2.30.39.10">
    <property type="entry name" value="Alpha-1-antitrypsin, domain 1"/>
    <property type="match status" value="1"/>
</dbReference>
<dbReference type="InterPro" id="IPR023796">
    <property type="entry name" value="Serpin_dom"/>
</dbReference>
<keyword evidence="3" id="KW-0722">Serine protease inhibitor</keyword>
<dbReference type="Pfam" id="PF00079">
    <property type="entry name" value="Serpin"/>
    <property type="match status" value="2"/>
</dbReference>
<keyword evidence="2" id="KW-0646">Protease inhibitor</keyword>
<comment type="caution">
    <text evidence="7">The sequence shown here is derived from an EMBL/GenBank/DDBJ whole genome shotgun (WGS) entry which is preliminary data.</text>
</comment>
<evidence type="ECO:0000256" key="2">
    <source>
        <dbReference type="ARBA" id="ARBA00022690"/>
    </source>
</evidence>